<feature type="compositionally biased region" description="Basic and acidic residues" evidence="1">
    <location>
        <begin position="66"/>
        <end position="77"/>
    </location>
</feature>
<evidence type="ECO:0000313" key="2">
    <source>
        <dbReference type="EMBL" id="NMG17111.1"/>
    </source>
</evidence>
<accession>A0ABX1NZE1</accession>
<comment type="caution">
    <text evidence="2">The sequence shown here is derived from an EMBL/GenBank/DDBJ whole genome shotgun (WGS) entry which is preliminary data.</text>
</comment>
<evidence type="ECO:0000256" key="1">
    <source>
        <dbReference type="SAM" id="MobiDB-lite"/>
    </source>
</evidence>
<evidence type="ECO:0000313" key="3">
    <source>
        <dbReference type="Proteomes" id="UP000633943"/>
    </source>
</evidence>
<feature type="region of interest" description="Disordered" evidence="1">
    <location>
        <begin position="1"/>
        <end position="77"/>
    </location>
</feature>
<protein>
    <submittedName>
        <fullName evidence="2">Uncharacterized protein</fullName>
    </submittedName>
</protein>
<reference evidence="2 3" key="1">
    <citation type="submission" date="2019-12" db="EMBL/GenBank/DDBJ databases">
        <title>Comparative genomics gives insights into the taxonomy of the Azoarcus-Aromatoleum group and reveals separate origins of nif in the plant-associated Azoarcus and non-plant-associated Aromatoleum sub-groups.</title>
        <authorList>
            <person name="Lafos M."/>
            <person name="Maluk M."/>
            <person name="Batista M."/>
            <person name="Junghare M."/>
            <person name="Carmona M."/>
            <person name="Faoro H."/>
            <person name="Cruz L.M."/>
            <person name="Battistoni F."/>
            <person name="De Souza E."/>
            <person name="Pedrosa F."/>
            <person name="Chen W.-M."/>
            <person name="Poole P.S."/>
            <person name="Dixon R.A."/>
            <person name="James E.K."/>
        </authorList>
    </citation>
    <scope>NUCLEOTIDE SEQUENCE [LARGE SCALE GENOMIC DNA]</scope>
    <source>
        <strain evidence="2 3">PbN1</strain>
    </source>
</reference>
<dbReference type="RefSeq" id="WP_169203652.1">
    <property type="nucleotide sequence ID" value="NZ_CP059467.1"/>
</dbReference>
<sequence length="77" mass="8348">MIVFNKEISMTTTPQKPYTDPSVHKPKDSHVEDLIDESSEESFPASDPPAVSPKRDPVAPKAGETGGRDNKGKNESP</sequence>
<dbReference type="EMBL" id="WTVP01000060">
    <property type="protein sequence ID" value="NMG17111.1"/>
    <property type="molecule type" value="Genomic_DNA"/>
</dbReference>
<proteinExistence type="predicted"/>
<feature type="compositionally biased region" description="Basic and acidic residues" evidence="1">
    <location>
        <begin position="22"/>
        <end position="33"/>
    </location>
</feature>
<name>A0ABX1NZE1_9RHOO</name>
<dbReference type="Proteomes" id="UP000633943">
    <property type="component" value="Unassembled WGS sequence"/>
</dbReference>
<keyword evidence="3" id="KW-1185">Reference proteome</keyword>
<organism evidence="2 3">
    <name type="scientific">Aromatoleum bremense</name>
    <dbReference type="NCBI Taxonomy" id="76115"/>
    <lineage>
        <taxon>Bacteria</taxon>
        <taxon>Pseudomonadati</taxon>
        <taxon>Pseudomonadota</taxon>
        <taxon>Betaproteobacteria</taxon>
        <taxon>Rhodocyclales</taxon>
        <taxon>Rhodocyclaceae</taxon>
        <taxon>Aromatoleum</taxon>
    </lineage>
</organism>
<gene>
    <name evidence="2" type="ORF">GPA24_16535</name>
</gene>